<dbReference type="EMBL" id="ML996090">
    <property type="protein sequence ID" value="KAF2150147.1"/>
    <property type="molecule type" value="Genomic_DNA"/>
</dbReference>
<accession>A0A9P4MEN1</accession>
<name>A0A9P4MEN1_9PEZI</name>
<sequence>MAASRQSLGSLLELTSHSTGEFPSPQIPDEAWQQLTDHVKNLLLQHADSAPLPVIQDVSRHILEKELSRLNVTQVYRICGGSRISRNGKASELAQGADSYSHFTGGGETTVLVFGKNPPMHTGRTELLASLAHDLLSDQATKVALECPFEPGLTTFNVSDNMLSIVLSTEAVGTSYVGPPLLHVRAQLSLFWIQETHPLPSCEIIFPESLHVTWLSMPHIPTHIKELTLRNLASLSGTNKLVEAWRQRDGPYYKSLFGQLEKLTLVDRRRCSVCIQNLDV</sequence>
<comment type="caution">
    <text evidence="1">The sequence shown here is derived from an EMBL/GenBank/DDBJ whole genome shotgun (WGS) entry which is preliminary data.</text>
</comment>
<reference evidence="1" key="1">
    <citation type="journal article" date="2020" name="Stud. Mycol.">
        <title>101 Dothideomycetes genomes: a test case for predicting lifestyles and emergence of pathogens.</title>
        <authorList>
            <person name="Haridas S."/>
            <person name="Albert R."/>
            <person name="Binder M."/>
            <person name="Bloem J."/>
            <person name="Labutti K."/>
            <person name="Salamov A."/>
            <person name="Andreopoulos B."/>
            <person name="Baker S."/>
            <person name="Barry K."/>
            <person name="Bills G."/>
            <person name="Bluhm B."/>
            <person name="Cannon C."/>
            <person name="Castanera R."/>
            <person name="Culley D."/>
            <person name="Daum C."/>
            <person name="Ezra D."/>
            <person name="Gonzalez J."/>
            <person name="Henrissat B."/>
            <person name="Kuo A."/>
            <person name="Liang C."/>
            <person name="Lipzen A."/>
            <person name="Lutzoni F."/>
            <person name="Magnuson J."/>
            <person name="Mondo S."/>
            <person name="Nolan M."/>
            <person name="Ohm R."/>
            <person name="Pangilinan J."/>
            <person name="Park H.-J."/>
            <person name="Ramirez L."/>
            <person name="Alfaro M."/>
            <person name="Sun H."/>
            <person name="Tritt A."/>
            <person name="Yoshinaga Y."/>
            <person name="Zwiers L.-H."/>
            <person name="Turgeon B."/>
            <person name="Goodwin S."/>
            <person name="Spatafora J."/>
            <person name="Crous P."/>
            <person name="Grigoriev I."/>
        </authorList>
    </citation>
    <scope>NUCLEOTIDE SEQUENCE</scope>
    <source>
        <strain evidence="1">CBS 260.36</strain>
    </source>
</reference>
<evidence type="ECO:0000313" key="1">
    <source>
        <dbReference type="EMBL" id="KAF2150147.1"/>
    </source>
</evidence>
<keyword evidence="2" id="KW-1185">Reference proteome</keyword>
<dbReference type="Proteomes" id="UP000799439">
    <property type="component" value="Unassembled WGS sequence"/>
</dbReference>
<protein>
    <submittedName>
        <fullName evidence="1">Uncharacterized protein</fullName>
    </submittedName>
</protein>
<organism evidence="1 2">
    <name type="scientific">Myriangium duriaei CBS 260.36</name>
    <dbReference type="NCBI Taxonomy" id="1168546"/>
    <lineage>
        <taxon>Eukaryota</taxon>
        <taxon>Fungi</taxon>
        <taxon>Dikarya</taxon>
        <taxon>Ascomycota</taxon>
        <taxon>Pezizomycotina</taxon>
        <taxon>Dothideomycetes</taxon>
        <taxon>Dothideomycetidae</taxon>
        <taxon>Myriangiales</taxon>
        <taxon>Myriangiaceae</taxon>
        <taxon>Myriangium</taxon>
    </lineage>
</organism>
<dbReference type="AlphaFoldDB" id="A0A9P4MEN1"/>
<proteinExistence type="predicted"/>
<gene>
    <name evidence="1" type="ORF">K461DRAFT_281400</name>
</gene>
<evidence type="ECO:0000313" key="2">
    <source>
        <dbReference type="Proteomes" id="UP000799439"/>
    </source>
</evidence>